<protein>
    <recommendedName>
        <fullName evidence="5">DDRGK domain-containing protein 1</fullName>
    </recommendedName>
</protein>
<reference evidence="20 21" key="1">
    <citation type="journal article" date="2018" name="Mol. Plant">
        <title>The genome of Artemisia annua provides insight into the evolution of Asteraceae family and artemisinin biosynthesis.</title>
        <authorList>
            <person name="Shen Q."/>
            <person name="Zhang L."/>
            <person name="Liao Z."/>
            <person name="Wang S."/>
            <person name="Yan T."/>
            <person name="Shi P."/>
            <person name="Liu M."/>
            <person name="Fu X."/>
            <person name="Pan Q."/>
            <person name="Wang Y."/>
            <person name="Lv Z."/>
            <person name="Lu X."/>
            <person name="Zhang F."/>
            <person name="Jiang W."/>
            <person name="Ma Y."/>
            <person name="Chen M."/>
            <person name="Hao X."/>
            <person name="Li L."/>
            <person name="Tang Y."/>
            <person name="Lv G."/>
            <person name="Zhou Y."/>
            <person name="Sun X."/>
            <person name="Brodelius P.E."/>
            <person name="Rose J.K.C."/>
            <person name="Tang K."/>
        </authorList>
    </citation>
    <scope>NUCLEOTIDE SEQUENCE [LARGE SCALE GENOMIC DNA]</scope>
    <source>
        <strain evidence="21">cv. Huhao1</strain>
        <tissue evidence="20">Leaf</tissue>
    </source>
</reference>
<keyword evidence="6" id="KW-1003">Cell membrane</keyword>
<dbReference type="PANTHER" id="PTHR31052:SF2">
    <property type="entry name" value="COBRA-LIKE PROTEIN 10"/>
    <property type="match status" value="1"/>
</dbReference>
<keyword evidence="15" id="KW-0449">Lipoprotein</keyword>
<evidence type="ECO:0000256" key="1">
    <source>
        <dbReference type="ARBA" id="ARBA00004389"/>
    </source>
</evidence>
<keyword evidence="9 18" id="KW-0732">Signal</keyword>
<evidence type="ECO:0000256" key="8">
    <source>
        <dbReference type="ARBA" id="ARBA00022692"/>
    </source>
</evidence>
<dbReference type="EMBL" id="PKPP01010787">
    <property type="protein sequence ID" value="PWA45383.1"/>
    <property type="molecule type" value="Genomic_DNA"/>
</dbReference>
<gene>
    <name evidence="20" type="ORF">CTI12_AA515400</name>
</gene>
<feature type="region of interest" description="Disordered" evidence="17">
    <location>
        <begin position="866"/>
        <end position="894"/>
    </location>
</feature>
<dbReference type="InterPro" id="IPR006918">
    <property type="entry name" value="COBRA_pln"/>
</dbReference>
<dbReference type="InterPro" id="IPR036388">
    <property type="entry name" value="WH-like_DNA-bd_sf"/>
</dbReference>
<dbReference type="GO" id="GO:0010215">
    <property type="term" value="P:cellulose microfibril organization"/>
    <property type="evidence" value="ECO:0007669"/>
    <property type="project" value="InterPro"/>
</dbReference>
<evidence type="ECO:0000256" key="12">
    <source>
        <dbReference type="ARBA" id="ARBA00022989"/>
    </source>
</evidence>
<evidence type="ECO:0000256" key="5">
    <source>
        <dbReference type="ARBA" id="ARBA00018218"/>
    </source>
</evidence>
<feature type="domain" description="COBRA C-terminal" evidence="19">
    <location>
        <begin position="413"/>
        <end position="623"/>
    </location>
</feature>
<dbReference type="SMART" id="SM01128">
    <property type="entry name" value="DDRGK"/>
    <property type="match status" value="1"/>
</dbReference>
<evidence type="ECO:0000313" key="20">
    <source>
        <dbReference type="EMBL" id="PWA45383.1"/>
    </source>
</evidence>
<keyword evidence="12" id="KW-1133">Transmembrane helix</keyword>
<feature type="compositionally biased region" description="Basic and acidic residues" evidence="17">
    <location>
        <begin position="709"/>
        <end position="733"/>
    </location>
</feature>
<comment type="similarity">
    <text evidence="3">Belongs to the COBRA family.</text>
</comment>
<evidence type="ECO:0000256" key="3">
    <source>
        <dbReference type="ARBA" id="ARBA00005507"/>
    </source>
</evidence>
<keyword evidence="8" id="KW-0812">Transmembrane</keyword>
<dbReference type="Pfam" id="PF25079">
    <property type="entry name" value="COB_C"/>
    <property type="match status" value="1"/>
</dbReference>
<dbReference type="PANTHER" id="PTHR31052">
    <property type="entry name" value="COBRA-LIKE PROTEIN 7"/>
    <property type="match status" value="1"/>
</dbReference>
<evidence type="ECO:0000256" key="16">
    <source>
        <dbReference type="ARBA" id="ARBA00023438"/>
    </source>
</evidence>
<dbReference type="GO" id="GO:0098552">
    <property type="term" value="C:side of membrane"/>
    <property type="evidence" value="ECO:0007669"/>
    <property type="project" value="UniProtKB-KW"/>
</dbReference>
<feature type="signal peptide" evidence="18">
    <location>
        <begin position="1"/>
        <end position="19"/>
    </location>
</feature>
<evidence type="ECO:0000256" key="13">
    <source>
        <dbReference type="ARBA" id="ARBA00023136"/>
    </source>
</evidence>
<keyword evidence="13" id="KW-0472">Membrane</keyword>
<name>A0A2U1L8R3_ARTAN</name>
<comment type="similarity">
    <text evidence="4">Belongs to the DDRGK1 family.</text>
</comment>
<dbReference type="GO" id="GO:0005886">
    <property type="term" value="C:plasma membrane"/>
    <property type="evidence" value="ECO:0007669"/>
    <property type="project" value="UniProtKB-SubCell"/>
</dbReference>
<dbReference type="Gene3D" id="1.10.10.10">
    <property type="entry name" value="Winged helix-like DNA-binding domain superfamily/Winged helix DNA-binding domain"/>
    <property type="match status" value="1"/>
</dbReference>
<evidence type="ECO:0000256" key="11">
    <source>
        <dbReference type="ARBA" id="ARBA00022824"/>
    </source>
</evidence>
<keyword evidence="14" id="KW-0325">Glycoprotein</keyword>
<evidence type="ECO:0000256" key="17">
    <source>
        <dbReference type="SAM" id="MobiDB-lite"/>
    </source>
</evidence>
<keyword evidence="10" id="KW-0833">Ubl conjugation pathway</keyword>
<proteinExistence type="inferred from homology"/>
<dbReference type="GO" id="GO:0005789">
    <property type="term" value="C:endoplasmic reticulum membrane"/>
    <property type="evidence" value="ECO:0007669"/>
    <property type="project" value="UniProtKB-SubCell"/>
</dbReference>
<dbReference type="STRING" id="35608.A0A2U1L8R3"/>
<evidence type="ECO:0000256" key="4">
    <source>
        <dbReference type="ARBA" id="ARBA00009829"/>
    </source>
</evidence>
<dbReference type="OrthoDB" id="2014623at2759"/>
<evidence type="ECO:0000313" key="21">
    <source>
        <dbReference type="Proteomes" id="UP000245207"/>
    </source>
</evidence>
<feature type="region of interest" description="Disordered" evidence="17">
    <location>
        <begin position="656"/>
        <end position="738"/>
    </location>
</feature>
<dbReference type="Pfam" id="PF04833">
    <property type="entry name" value="COBRA"/>
    <property type="match status" value="1"/>
</dbReference>
<keyword evidence="21" id="KW-1185">Reference proteome</keyword>
<feature type="chain" id="PRO_5015725847" description="DDRGK domain-containing protein 1" evidence="18">
    <location>
        <begin position="20"/>
        <end position="1048"/>
    </location>
</feature>
<evidence type="ECO:0000256" key="7">
    <source>
        <dbReference type="ARBA" id="ARBA00022622"/>
    </source>
</evidence>
<evidence type="ECO:0000256" key="2">
    <source>
        <dbReference type="ARBA" id="ARBA00004609"/>
    </source>
</evidence>
<dbReference type="InterPro" id="IPR036390">
    <property type="entry name" value="WH_DNA-bd_sf"/>
</dbReference>
<evidence type="ECO:0000256" key="15">
    <source>
        <dbReference type="ARBA" id="ARBA00023288"/>
    </source>
</evidence>
<comment type="function">
    <text evidence="16">Substrate adapter for ufmylation, the covalent attachment of the ubiquitin-like modifier UFM1 to substrate proteins.</text>
</comment>
<comment type="subcellular location">
    <subcellularLocation>
        <location evidence="2">Cell membrane</location>
        <topology evidence="2">Lipid-anchor</topology>
        <topology evidence="2">GPI-anchor</topology>
    </subcellularLocation>
    <subcellularLocation>
        <location evidence="1">Endoplasmic reticulum membrane</location>
        <topology evidence="1">Single-pass membrane protein</topology>
    </subcellularLocation>
</comment>
<dbReference type="SUPFAM" id="SSF46785">
    <property type="entry name" value="Winged helix' DNA-binding domain"/>
    <property type="match status" value="1"/>
</dbReference>
<evidence type="ECO:0000256" key="14">
    <source>
        <dbReference type="ARBA" id="ARBA00023180"/>
    </source>
</evidence>
<dbReference type="InterPro" id="IPR019153">
    <property type="entry name" value="DDRGK_dom-contain"/>
</dbReference>
<evidence type="ECO:0000256" key="10">
    <source>
        <dbReference type="ARBA" id="ARBA00022786"/>
    </source>
</evidence>
<sequence length="1048" mass="118004">MRVPWKSWLLLFLCHICMAQDDADKTQIALPKEVDTCNGIFLQYTFDTREKEYPHVKNATAQSWAFKSQLILVNAGSIELKSWEAFIGFQHDEILVSTDGATVLNGDSFPMKVEKNGTHVTGYPQADLKTAIDTAGDLTQMSAKVKFKGTMFGVKVGGNVMPTNIKLLNEGFKCPKATTKAKSMHVCCTKDPKYKQKKKILGKFFPRREADLSITYDITQAYKSNYQAEVTIDNNHPLGRLDHWNLTFEWMRNEFINDMRGAFTRKKEPAECLYSAAGKYYQDFDFSKVMSCQKKPVISDLPPTMKDDDKIGKLPYCCRNGSILPKIMNVTKARSVFQMNVFKLPPDLTRTAINPPQNWKIEGFVNPHYRCGQPVRVDPTETPDPSGIEATISAIASYQITCNITRPKPKMAKCCVSYSAYYADSVVPCNTCACGCDDLDTRKCDEDAASLPLPAEALLVPFANRTVKARAWAKIKHKDLPKKLPCPDNCPVSLNWHVDSDYKTGWTARVTMFNWERRPFEDWFIAVQMRKAFVGFENVYSFNGTKLPKVNKTIFMQGLPGLNYLVGLTNGTKIGEPPVPGKQQSVISFLKKNTPRIRVAHGDGFPSKVFFNGEECALPKRLPKRSGGSRQSPIGVFVAGFVAFFTWFMSHHNRKKPLKKGNYQQNKKNGGGGNQGRSQYVAKMAFQPKQGTEAGKKNDQNTGNKMSSKKGEGSVREDGGNMKKQGGKSEEIKAGTSRNDNQFSVLDVDEEDNELGELVNKLWNLDSLKWKELTQFAFCIVVYFTGRNTSAASTSSAPQAVEVLVVEYVSLTLLIVEAETEDGSDEEAVEGEYYNAKNSKKKGRKKEERQAARQFVTIDVKAEEAARESRNTKQDRYAEIRRRKDEEHEAKERMLEEEAAARKAKEEEAAALEFDKWKGEFSVDAEGTTENEVQDGTQGLLYDFVEYIKKQKCVPLEDLAAEFKLRTQDCINRITSLEDMGRLSGVMDDRGKYIYISHEEMQAVADYIKREGRVSIAHLASQSNQFIDLEPKAQFVEDLSTQDEITVA</sequence>
<dbReference type="FunFam" id="1.10.10.10:FF:000143">
    <property type="entry name" value="DDRGK domain-containing protein 1"/>
    <property type="match status" value="1"/>
</dbReference>
<organism evidence="20 21">
    <name type="scientific">Artemisia annua</name>
    <name type="common">Sweet wormwood</name>
    <dbReference type="NCBI Taxonomy" id="35608"/>
    <lineage>
        <taxon>Eukaryota</taxon>
        <taxon>Viridiplantae</taxon>
        <taxon>Streptophyta</taxon>
        <taxon>Embryophyta</taxon>
        <taxon>Tracheophyta</taxon>
        <taxon>Spermatophyta</taxon>
        <taxon>Magnoliopsida</taxon>
        <taxon>eudicotyledons</taxon>
        <taxon>Gunneridae</taxon>
        <taxon>Pentapetalae</taxon>
        <taxon>asterids</taxon>
        <taxon>campanulids</taxon>
        <taxon>Asterales</taxon>
        <taxon>Asteraceae</taxon>
        <taxon>Asteroideae</taxon>
        <taxon>Anthemideae</taxon>
        <taxon>Artemisiinae</taxon>
        <taxon>Artemisia</taxon>
    </lineage>
</organism>
<evidence type="ECO:0000256" key="6">
    <source>
        <dbReference type="ARBA" id="ARBA00022475"/>
    </source>
</evidence>
<dbReference type="Pfam" id="PF09756">
    <property type="entry name" value="DDRGK"/>
    <property type="match status" value="1"/>
</dbReference>
<evidence type="ECO:0000256" key="18">
    <source>
        <dbReference type="SAM" id="SignalP"/>
    </source>
</evidence>
<dbReference type="InterPro" id="IPR056900">
    <property type="entry name" value="COB_C"/>
</dbReference>
<keyword evidence="7" id="KW-0336">GPI-anchor</keyword>
<comment type="caution">
    <text evidence="20">The sequence shown here is derived from an EMBL/GenBank/DDBJ whole genome shotgun (WGS) entry which is preliminary data.</text>
</comment>
<dbReference type="AlphaFoldDB" id="A0A2U1L8R3"/>
<evidence type="ECO:0000256" key="9">
    <source>
        <dbReference type="ARBA" id="ARBA00022729"/>
    </source>
</evidence>
<keyword evidence="11" id="KW-0256">Endoplasmic reticulum</keyword>
<evidence type="ECO:0000259" key="19">
    <source>
        <dbReference type="Pfam" id="PF25079"/>
    </source>
</evidence>
<dbReference type="Proteomes" id="UP000245207">
    <property type="component" value="Unassembled WGS sequence"/>
</dbReference>
<accession>A0A2U1L8R3</accession>